<name>A0A2A2MCJ1_9GAMM</name>
<dbReference type="InterPro" id="IPR011854">
    <property type="entry name" value="HypE"/>
</dbReference>
<comment type="similarity">
    <text evidence="1">Belongs to the HypE family.</text>
</comment>
<evidence type="ECO:0000259" key="2">
    <source>
        <dbReference type="Pfam" id="PF00586"/>
    </source>
</evidence>
<dbReference type="GeneID" id="69637086"/>
<evidence type="ECO:0000256" key="1">
    <source>
        <dbReference type="ARBA" id="ARBA00006243"/>
    </source>
</evidence>
<evidence type="ECO:0000259" key="3">
    <source>
        <dbReference type="Pfam" id="PF02769"/>
    </source>
</evidence>
<dbReference type="PIRSF" id="PIRSF005644">
    <property type="entry name" value="Hdrgns_mtr_HypE"/>
    <property type="match status" value="1"/>
</dbReference>
<dbReference type="InterPro" id="IPR036676">
    <property type="entry name" value="PurM-like_C_sf"/>
</dbReference>
<dbReference type="GO" id="GO:0051604">
    <property type="term" value="P:protein maturation"/>
    <property type="evidence" value="ECO:0007669"/>
    <property type="project" value="TreeGrafter"/>
</dbReference>
<dbReference type="SUPFAM" id="SSF55326">
    <property type="entry name" value="PurM N-terminal domain-like"/>
    <property type="match status" value="1"/>
</dbReference>
<accession>A0A2A2MCJ1</accession>
<dbReference type="CDD" id="cd02197">
    <property type="entry name" value="HypE"/>
    <property type="match status" value="1"/>
</dbReference>
<dbReference type="Pfam" id="PF02769">
    <property type="entry name" value="AIRS_C"/>
    <property type="match status" value="1"/>
</dbReference>
<dbReference type="AlphaFoldDB" id="A0A2A2MCJ1"/>
<dbReference type="RefSeq" id="WP_008815018.1">
    <property type="nucleotide sequence ID" value="NZ_CATYOV010000038.1"/>
</dbReference>
<dbReference type="Gene3D" id="3.30.1330.10">
    <property type="entry name" value="PurM-like, N-terminal domain"/>
    <property type="match status" value="1"/>
</dbReference>
<dbReference type="Pfam" id="PF00586">
    <property type="entry name" value="AIRS"/>
    <property type="match status" value="1"/>
</dbReference>
<dbReference type="Proteomes" id="UP000218796">
    <property type="component" value="Unassembled WGS sequence"/>
</dbReference>
<dbReference type="PANTHER" id="PTHR30303">
    <property type="entry name" value="HYDROGENASE ISOENZYMES FORMATION PROTEIN HYPE"/>
    <property type="match status" value="1"/>
</dbReference>
<protein>
    <submittedName>
        <fullName evidence="4">Hydrogenase expression/formation protein HypE</fullName>
    </submittedName>
</protein>
<keyword evidence="5" id="KW-1185">Reference proteome</keyword>
<reference evidence="4 5" key="1">
    <citation type="submission" date="2017-08" db="EMBL/GenBank/DDBJ databases">
        <title>Draft Genome Sequence of Hafnia alvei CITHA-6 Isolated from Raw Bovine Milk.</title>
        <authorList>
            <person name="Culligan E.P."/>
            <person name="Mcsweeney A."/>
            <person name="O'Doherty C."/>
            <person name="Gleeson E."/>
            <person name="O'Riordan D."/>
            <person name="Sleator R.D."/>
        </authorList>
    </citation>
    <scope>NUCLEOTIDE SEQUENCE [LARGE SCALE GENOMIC DNA]</scope>
    <source>
        <strain evidence="4 5">CITHA-6</strain>
    </source>
</reference>
<dbReference type="NCBIfam" id="TIGR02124">
    <property type="entry name" value="hypE"/>
    <property type="match status" value="1"/>
</dbReference>
<organism evidence="4 5">
    <name type="scientific">Hafnia paralvei</name>
    <dbReference type="NCBI Taxonomy" id="546367"/>
    <lineage>
        <taxon>Bacteria</taxon>
        <taxon>Pseudomonadati</taxon>
        <taxon>Pseudomonadota</taxon>
        <taxon>Gammaproteobacteria</taxon>
        <taxon>Enterobacterales</taxon>
        <taxon>Hafniaceae</taxon>
        <taxon>Hafnia</taxon>
    </lineage>
</organism>
<dbReference type="SUPFAM" id="SSF56042">
    <property type="entry name" value="PurM C-terminal domain-like"/>
    <property type="match status" value="1"/>
</dbReference>
<dbReference type="InterPro" id="IPR010918">
    <property type="entry name" value="PurM-like_C_dom"/>
</dbReference>
<dbReference type="Gene3D" id="3.90.650.10">
    <property type="entry name" value="PurM-like C-terminal domain"/>
    <property type="match status" value="1"/>
</dbReference>
<evidence type="ECO:0000313" key="4">
    <source>
        <dbReference type="EMBL" id="PAV96036.1"/>
    </source>
</evidence>
<gene>
    <name evidence="4" type="primary">hypE</name>
    <name evidence="4" type="ORF">CJD50_13535</name>
</gene>
<feature type="domain" description="PurM-like C-terminal" evidence="3">
    <location>
        <begin position="161"/>
        <end position="309"/>
    </location>
</feature>
<feature type="domain" description="PurM-like N-terminal" evidence="2">
    <location>
        <begin position="38"/>
        <end position="149"/>
    </location>
</feature>
<dbReference type="PANTHER" id="PTHR30303:SF0">
    <property type="entry name" value="CARBAMOYL DEHYDRATASE HYPE"/>
    <property type="match status" value="1"/>
</dbReference>
<proteinExistence type="inferred from homology"/>
<dbReference type="EMBL" id="NQMS01000005">
    <property type="protein sequence ID" value="PAV96036.1"/>
    <property type="molecule type" value="Genomic_DNA"/>
</dbReference>
<dbReference type="OrthoDB" id="9801934at2"/>
<sequence>MNQQDKIVLDHGTGAKLSQDLIRTMTELLGDVHIGKMEDSAVLNIGNNRIAMTTDSFVVSPVFFGNGDIGKIAVCGTVNDLAVMGAKPLFITLAMIIEEGFLIEDLKRIIMSIRDTAREAGVKIVAGDTKVVGRGEADKIFLNTTGIGTFEREPLSMLNVRSGDKIILSGNIGDHSIHLLSIREGLGFEQRVKSDCAPLNNIIEALLSSSLASAVVSMRDVTRGGFSEVMHEYSQSTGHVVCCDEARLPIQAETRMAADMLGVNPIHLANEGCLCLFVRSEHADEVVNFLREFEQSKNATVVGEVSVEAGCQVLMRQSDGDSYTLEQLVGAELPRLC</sequence>
<dbReference type="InterPro" id="IPR016188">
    <property type="entry name" value="PurM-like_N"/>
</dbReference>
<dbReference type="InterPro" id="IPR036921">
    <property type="entry name" value="PurM-like_N_sf"/>
</dbReference>
<comment type="caution">
    <text evidence="4">The sequence shown here is derived from an EMBL/GenBank/DDBJ whole genome shotgun (WGS) entry which is preliminary data.</text>
</comment>
<evidence type="ECO:0000313" key="5">
    <source>
        <dbReference type="Proteomes" id="UP000218796"/>
    </source>
</evidence>